<dbReference type="InterPro" id="IPR027417">
    <property type="entry name" value="P-loop_NTPase"/>
</dbReference>
<organism evidence="10 11">
    <name type="scientific">Sphenodon punctatus</name>
    <name type="common">Tuatara</name>
    <name type="synonym">Hatteria punctata</name>
    <dbReference type="NCBI Taxonomy" id="8508"/>
    <lineage>
        <taxon>Eukaryota</taxon>
        <taxon>Metazoa</taxon>
        <taxon>Chordata</taxon>
        <taxon>Craniata</taxon>
        <taxon>Vertebrata</taxon>
        <taxon>Euteleostomi</taxon>
        <taxon>Lepidosauria</taxon>
        <taxon>Sphenodontia</taxon>
        <taxon>Sphenodontidae</taxon>
        <taxon>Sphenodon</taxon>
    </lineage>
</organism>
<dbReference type="GO" id="GO:0005525">
    <property type="term" value="F:GTP binding"/>
    <property type="evidence" value="ECO:0007669"/>
    <property type="project" value="UniProtKB-KW"/>
</dbReference>
<dbReference type="GO" id="GO:0005737">
    <property type="term" value="C:cytoplasm"/>
    <property type="evidence" value="ECO:0007669"/>
    <property type="project" value="UniProtKB-SubCell"/>
</dbReference>
<feature type="domain" description="VLIG-type G" evidence="9">
    <location>
        <begin position="1455"/>
        <end position="1696"/>
    </location>
</feature>
<dbReference type="Proteomes" id="UP000694392">
    <property type="component" value="Unplaced"/>
</dbReference>
<dbReference type="Pfam" id="PF25496">
    <property type="entry name" value="URGCP"/>
    <property type="match status" value="1"/>
</dbReference>
<accession>A0A8D0GZN1</accession>
<protein>
    <recommendedName>
        <fullName evidence="9">VLIG-type G domain-containing protein</fullName>
    </recommendedName>
</protein>
<evidence type="ECO:0000256" key="1">
    <source>
        <dbReference type="ARBA" id="ARBA00004123"/>
    </source>
</evidence>
<name>A0A8D0GZN1_SPHPU</name>
<evidence type="ECO:0000256" key="2">
    <source>
        <dbReference type="ARBA" id="ARBA00004496"/>
    </source>
</evidence>
<dbReference type="Pfam" id="PF25683">
    <property type="entry name" value="URGCP_GTPase"/>
    <property type="match status" value="1"/>
</dbReference>
<proteinExistence type="inferred from homology"/>
<evidence type="ECO:0000259" key="9">
    <source>
        <dbReference type="PROSITE" id="PS51717"/>
    </source>
</evidence>
<dbReference type="PANTHER" id="PTHR22796:SF6">
    <property type="entry name" value="INTERFERON-INDUCED VERY LARGE GTPASE 1-RELATED"/>
    <property type="match status" value="1"/>
</dbReference>
<evidence type="ECO:0000256" key="6">
    <source>
        <dbReference type="ARBA" id="ARBA00023134"/>
    </source>
</evidence>
<sequence length="2400" mass="275752">MDRDPVKRELARRLSELGLNSPYWLPKLGERLGVTSVQALKHLRDEDYLKLECEVQHPWEKRALQKLLNLPVSNKATMQQQQEQRLEMLKKRQDQAKSALAKLNEMQAKGKSRHEEAVKRREEALRQAMDVPPEYWVPSQEPLREMVGKMHKQLALVEESVSESENLPDMEVLGWASGGLALQGIYKTSEFTDLLGKREQLVSIPEGFRLLGPEQGPLSEKKEFSSTEAESTFRKSMEQLGFSISVAAKGGFWGFKAEASTDYSKTKESEETHKSRREHTYICTTMYNYVPLASCYFPKDQLRLSSAALQELQNIEQLLNHTLETDTMSLLDSRCGSFFNRFGSHANQGPLHFGGIFWWKASSEGFRSAQLEEVRRQTSEALSSYVGVSFNGFGVSAAVDVSVSKSGSEASLQGTDRKNTQTEIQLFVSKTGGPPGTDSFTSWKSGLLASNKTWSVIDRGSQLIPVWDIILSSHRKDFQDVQHVSSSLKEAYSALTNQNVSPLFGEELVSAIEESRSFLDDLKSWKVTGDEEQLVNLTKFKQKLNEKTKNNITWINVCLSNKALQEFLANTVSVYKDTPAQNTIYIKSLLRCLLDPHVYSVQNFPQSSSIMQWIFHQEEKHQKKLHISEFADFTEVLKQMKDNIQEVTYEPESSAAAVEEAKIKATLNVSCALDSLVKALRERAQTDIELLLLSTAARAGYQRESSTFQHLLGCPEINFLLKEMTTAHDEYLTLRDHHVRRAQAFLLLTALTVTSEYKHVSLEEKKKYLNLMKWHLGKLLSTEMSDILRKHSACNDWDELEKDLKSLVNGDYEATRDDLQTRHIIKELEDISVENQAFANLIKSLGLENYYPRKMGTADFHVIHKSSLQESQPSTESQLPFYFLQKLLMQDYRVRYLVCKDNSKTKQGIPNMPTQTDQENDSSDILDDFFSDVSEGNSDCASSQHHVHPMDIQMAIFHCADDFMRQYISTKLAFCQFALPLLMPDPCSSQIEFPLWSLSQVKKSWKGTENSGEKTTIKNKLIYQADIPLVSFIRLGSSSSSKSQILNALLSKHKHDIFFHRHCRSSSKNCLLMDGVVEISWYCPGGRDDDRFDNCIAFTNLHGDATDHEKQVKFLQELTSLHVVLCSASGMNETSKQVLQGLLKSPKPLVCLLADKENIVASKSNLNIKLGLKNRNEAELIDELAGAIKGLLTGSCPTCSLEGSVAIAQQHGFIIDEDKVECKEAKNMAQTLMVPLKENDLSEIKTKLLPLQGELWHQWCKKDKELTRLQEKRSRSIEQHRSQIESEKHAIRHEQLRKAFPLNVLMRSVLEILRSHSEATKKYFLQWLKVFMDDLSSDYLAGLHQKYHKLWSEMLKKKKDETDLRNTLQNNLEALSSQINTSTIGLEHVLREVGQIYKALDAFPQKDKCFFELPRIAAHLMVSGIPIELMDGDASYVPLKWIGEVFDKLIEKLGDKKVFVLSVLGIQSTGKSTLLNAMFGLQFSVSSGRCTRGAFMQLIKVDENLQQDLNIDFLLVVDTEGLRAIEMANKFSLNHDNELATFVIGIGNMTLINIFGENPSEMQDILQIAVQAFLRMKQVHLSPSCFFVHQNVGEITAKEKNMEGRRRLQEKLDEMTLTAAQQEFCDITCFSDVIRFDVNTHIHYFAHLWEGDPPMAPPNPSYSQNVQELKQEILLAAKKEPRGRILSMSELKVRISDLWNALLNENFIFSFKNTLEIAAYSRLETIFSQWTWQLRSHILDLQTELNNQIRNRKEECRVTRESLENQVKEKYDTIMKDLQKYFSEEKESEILIQWKTNIEIKLNELKSSLIDETKRKCEELIRLMKNKSKVDGKKSEYENELFKRSKELALSLKGIELSEAELKENFNFLWKEWLYAVSSDAPYAEEPNIRVDVENILLEYFNQEPNIRKIIKNSSDKNMFSIDFSKHIIIEKTWYRYSKTLDDYDKENIEQVTSHIRNLVKAKIDEKEQQKLDYNQSYFYEILAAIKKEIVSAPSNKKYKFNKVYRTDLSVFLCKMAAERFEDMHMAYKKANNLAVYLENKREDFFKCFQISCQGATSITTFADFLCTKLSAAFRQAVYDKTAKDISEHMRANYPAFNGNRAKLEIHILIYLAEQEDFEKFNQYIHFPKVFFENFIKRCVDEYCLNKNNPCLEGFLNNSLENFHSIVLSSIHDSTKVVKDKCGNVSLWLDEFCSRLQKLLILPRSDLKSIEHQEIKDIEFVKEAMGKAWIPVLETLRQDFAVSNMEPFEKKPHTILTEQLGGCWEQCPLCQALCTSTIPGHCEDHSVSHHRPQGVRGTPWYKTDNLVTDICSSLVASDCSFVLSEDRHIPYKKYREAGDPYNKWSITPELSVQPYWKWFVCRFKPQLENKYSKKFHGKGEIPPEWEKITKEAVLTELKKL</sequence>
<evidence type="ECO:0000313" key="11">
    <source>
        <dbReference type="Proteomes" id="UP000694392"/>
    </source>
</evidence>
<dbReference type="GeneTree" id="ENSGT00940000154393"/>
<dbReference type="InterPro" id="IPR030383">
    <property type="entry name" value="G_VLIG_dom"/>
</dbReference>
<keyword evidence="8" id="KW-0175">Coiled coil</keyword>
<dbReference type="Pfam" id="PF25974">
    <property type="entry name" value="URGCP_9th"/>
    <property type="match status" value="1"/>
</dbReference>
<reference evidence="10" key="2">
    <citation type="submission" date="2025-09" db="UniProtKB">
        <authorList>
            <consortium name="Ensembl"/>
        </authorList>
    </citation>
    <scope>IDENTIFICATION</scope>
</reference>
<reference evidence="10" key="1">
    <citation type="submission" date="2025-08" db="UniProtKB">
        <authorList>
            <consortium name="Ensembl"/>
        </authorList>
    </citation>
    <scope>IDENTIFICATION</scope>
</reference>
<dbReference type="InterPro" id="IPR058641">
    <property type="entry name" value="GVIN1_dom"/>
</dbReference>
<evidence type="ECO:0000256" key="7">
    <source>
        <dbReference type="ARBA" id="ARBA00023242"/>
    </source>
</evidence>
<dbReference type="Ensembl" id="ENSSPUT00000014020.1">
    <property type="protein sequence ID" value="ENSSPUP00000013145.1"/>
    <property type="gene ID" value="ENSSPUG00000010088.1"/>
</dbReference>
<evidence type="ECO:0000256" key="5">
    <source>
        <dbReference type="ARBA" id="ARBA00022741"/>
    </source>
</evidence>
<keyword evidence="5" id="KW-0547">Nucleotide-binding</keyword>
<keyword evidence="6" id="KW-0342">GTP-binding</keyword>
<keyword evidence="11" id="KW-1185">Reference proteome</keyword>
<comment type="similarity">
    <text evidence="3">Belongs to the TRAFAC class dynamin-like GTPase superfamily. Very large inducible GTPase (VLIG) family.</text>
</comment>
<keyword evidence="7" id="KW-0539">Nucleus</keyword>
<evidence type="ECO:0000256" key="3">
    <source>
        <dbReference type="ARBA" id="ARBA00006828"/>
    </source>
</evidence>
<dbReference type="PROSITE" id="PS51717">
    <property type="entry name" value="G_VLIG"/>
    <property type="match status" value="1"/>
</dbReference>
<dbReference type="InterPro" id="IPR057365">
    <property type="entry name" value="URGCP"/>
</dbReference>
<evidence type="ECO:0000256" key="4">
    <source>
        <dbReference type="ARBA" id="ARBA00022490"/>
    </source>
</evidence>
<evidence type="ECO:0000256" key="8">
    <source>
        <dbReference type="SAM" id="Coils"/>
    </source>
</evidence>
<keyword evidence="4" id="KW-0963">Cytoplasm</keyword>
<dbReference type="OMA" id="AMWSITP"/>
<dbReference type="SUPFAM" id="SSF52540">
    <property type="entry name" value="P-loop containing nucleoside triphosphate hydrolases"/>
    <property type="match status" value="1"/>
</dbReference>
<dbReference type="PANTHER" id="PTHR22796">
    <property type="entry name" value="URG4-RELATED"/>
    <property type="match status" value="1"/>
</dbReference>
<dbReference type="GO" id="GO:0005634">
    <property type="term" value="C:nucleus"/>
    <property type="evidence" value="ECO:0007669"/>
    <property type="project" value="UniProtKB-SubCell"/>
</dbReference>
<dbReference type="Gene3D" id="3.40.50.300">
    <property type="entry name" value="P-loop containing nucleotide triphosphate hydrolases"/>
    <property type="match status" value="1"/>
</dbReference>
<comment type="subcellular location">
    <subcellularLocation>
        <location evidence="2">Cytoplasm</location>
    </subcellularLocation>
    <subcellularLocation>
        <location evidence="1">Nucleus</location>
    </subcellularLocation>
</comment>
<feature type="coiled-coil region" evidence="8">
    <location>
        <begin position="79"/>
        <end position="109"/>
    </location>
</feature>
<evidence type="ECO:0000313" key="10">
    <source>
        <dbReference type="Ensembl" id="ENSSPUP00000013145.1"/>
    </source>
</evidence>